<dbReference type="PANTHER" id="PTHR13061:SF29">
    <property type="entry name" value="GAMMA CARBONIC ANHYDRASE-LIKE 1, MITOCHONDRIAL-RELATED"/>
    <property type="match status" value="1"/>
</dbReference>
<dbReference type="HOGENOM" id="CLU_796810_0_0_5"/>
<dbReference type="InterPro" id="IPR011004">
    <property type="entry name" value="Trimer_LpxA-like_sf"/>
</dbReference>
<dbReference type="EMBL" id="CP001349">
    <property type="protein sequence ID" value="ACL55773.1"/>
    <property type="molecule type" value="Genomic_DNA"/>
</dbReference>
<dbReference type="SUPFAM" id="SSF51161">
    <property type="entry name" value="Trimeric LpxA-like enzymes"/>
    <property type="match status" value="2"/>
</dbReference>
<dbReference type="STRING" id="460265.Mnod_0741"/>
<dbReference type="CDD" id="cd04645">
    <property type="entry name" value="LbH_gamma_CA_like"/>
    <property type="match status" value="2"/>
</dbReference>
<accession>B8IF62</accession>
<evidence type="ECO:0000313" key="2">
    <source>
        <dbReference type="Proteomes" id="UP000008207"/>
    </source>
</evidence>
<dbReference type="InterPro" id="IPR047324">
    <property type="entry name" value="LbH_gamma_CA-like"/>
</dbReference>
<dbReference type="PANTHER" id="PTHR13061">
    <property type="entry name" value="DYNACTIN SUBUNIT P25"/>
    <property type="match status" value="1"/>
</dbReference>
<organism evidence="1 2">
    <name type="scientific">Methylobacterium nodulans (strain LMG 21967 / CNCM I-2342 / ORS 2060)</name>
    <dbReference type="NCBI Taxonomy" id="460265"/>
    <lineage>
        <taxon>Bacteria</taxon>
        <taxon>Pseudomonadati</taxon>
        <taxon>Pseudomonadota</taxon>
        <taxon>Alphaproteobacteria</taxon>
        <taxon>Hyphomicrobiales</taxon>
        <taxon>Methylobacteriaceae</taxon>
        <taxon>Methylobacterium</taxon>
    </lineage>
</organism>
<dbReference type="InterPro" id="IPR001451">
    <property type="entry name" value="Hexapep"/>
</dbReference>
<protein>
    <submittedName>
        <fullName evidence="1">Carbonic anhydrase</fullName>
    </submittedName>
</protein>
<name>B8IF62_METNO</name>
<keyword evidence="2" id="KW-1185">Reference proteome</keyword>
<gene>
    <name evidence="1" type="ordered locus">Mnod_0741</name>
</gene>
<dbReference type="KEGG" id="mno:Mnod_0741"/>
<dbReference type="eggNOG" id="COG0663">
    <property type="taxonomic scope" value="Bacteria"/>
</dbReference>
<reference evidence="1 2" key="1">
    <citation type="submission" date="2009-01" db="EMBL/GenBank/DDBJ databases">
        <title>Complete sequence of chromosome of Methylobacterium nodulans ORS 2060.</title>
        <authorList>
            <consortium name="US DOE Joint Genome Institute"/>
            <person name="Lucas S."/>
            <person name="Copeland A."/>
            <person name="Lapidus A."/>
            <person name="Glavina del Rio T."/>
            <person name="Dalin E."/>
            <person name="Tice H."/>
            <person name="Bruce D."/>
            <person name="Goodwin L."/>
            <person name="Pitluck S."/>
            <person name="Sims D."/>
            <person name="Brettin T."/>
            <person name="Detter J.C."/>
            <person name="Han C."/>
            <person name="Larimer F."/>
            <person name="Land M."/>
            <person name="Hauser L."/>
            <person name="Kyrpides N."/>
            <person name="Ivanova N."/>
            <person name="Marx C.J."/>
            <person name="Richardson P."/>
        </authorList>
    </citation>
    <scope>NUCLEOTIDE SEQUENCE [LARGE SCALE GENOMIC DNA]</scope>
    <source>
        <strain evidence="2">LMG 21967 / CNCM I-2342 / ORS 2060</strain>
    </source>
</reference>
<dbReference type="AlphaFoldDB" id="B8IF62"/>
<proteinExistence type="predicted"/>
<dbReference type="Proteomes" id="UP000008207">
    <property type="component" value="Chromosome"/>
</dbReference>
<dbReference type="Pfam" id="PF14602">
    <property type="entry name" value="Hexapep_2"/>
    <property type="match status" value="1"/>
</dbReference>
<dbReference type="RefSeq" id="WP_015927478.1">
    <property type="nucleotide sequence ID" value="NC_011894.1"/>
</dbReference>
<dbReference type="Gene3D" id="2.160.10.10">
    <property type="entry name" value="Hexapeptide repeat proteins"/>
    <property type="match status" value="2"/>
</dbReference>
<dbReference type="OrthoDB" id="9803036at2"/>
<dbReference type="InterPro" id="IPR050484">
    <property type="entry name" value="Transf_Hexapept/Carb_Anhydrase"/>
</dbReference>
<sequence>MTPDLLLPYAGTEPVFATPPLWCGRGSTVIGRASLGAEAWLGDDTVIRGDGHDIIAGDRLRLGPRATLHIAQDKYPCILGDHVTVGRNAVVHACTIGDDCVIEADCVVLDGSVVEDGVLIEAGSIVYPRSTLAAGFAYAGSPAEPTRRLAPGELAARAARLLGESPAAPAPLLEAGEARDATVFVARTARLRGPVDLAPGVSVFFACDLAAEAGPIAIGPNVNVQDNSVLRTEGSGLVIERDTTLGHNVRVADGQIGPRSLIGIGAVLAPGTVVGEDVLVAAGAWTEPGQVLESGWLWGGRPARRLGPLDAGKREMMRRIVQQYAGYGRTYRKAQAALLPPAG</sequence>
<evidence type="ECO:0000313" key="1">
    <source>
        <dbReference type="EMBL" id="ACL55773.1"/>
    </source>
</evidence>
<dbReference type="Pfam" id="PF00132">
    <property type="entry name" value="Hexapep"/>
    <property type="match status" value="1"/>
</dbReference>